<evidence type="ECO:0000256" key="6">
    <source>
        <dbReference type="ARBA" id="ARBA00022840"/>
    </source>
</evidence>
<keyword evidence="2 8" id="KW-0808">Transferase</keyword>
<dbReference type="Pfam" id="PF02696">
    <property type="entry name" value="SelO"/>
    <property type="match status" value="1"/>
</dbReference>
<feature type="binding site" evidence="8">
    <location>
        <position position="125"/>
    </location>
    <ligand>
        <name>ATP</name>
        <dbReference type="ChEBI" id="CHEBI:30616"/>
    </ligand>
</feature>
<dbReference type="PANTHER" id="PTHR32057:SF14">
    <property type="entry name" value="PROTEIN ADENYLYLTRANSFERASE SELO, MITOCHONDRIAL"/>
    <property type="match status" value="1"/>
</dbReference>
<name>A0A9X7UXV5_9GAMM</name>
<comment type="catalytic activity">
    <reaction evidence="8">
        <text>L-tyrosyl-[protein] + UTP = O-(5'-uridylyl)-L-tyrosyl-[protein] + diphosphate</text>
        <dbReference type="Rhea" id="RHEA:83887"/>
        <dbReference type="Rhea" id="RHEA-COMP:10136"/>
        <dbReference type="Rhea" id="RHEA-COMP:20238"/>
        <dbReference type="ChEBI" id="CHEBI:33019"/>
        <dbReference type="ChEBI" id="CHEBI:46398"/>
        <dbReference type="ChEBI" id="CHEBI:46858"/>
        <dbReference type="ChEBI" id="CHEBI:90602"/>
    </reaction>
</comment>
<dbReference type="Proteomes" id="UP000596074">
    <property type="component" value="Chromosome"/>
</dbReference>
<keyword evidence="8" id="KW-0464">Manganese</keyword>
<proteinExistence type="inferred from homology"/>
<feature type="binding site" evidence="8">
    <location>
        <position position="254"/>
    </location>
    <ligand>
        <name>Mg(2+)</name>
        <dbReference type="ChEBI" id="CHEBI:18420"/>
    </ligand>
</feature>
<feature type="binding site" evidence="8">
    <location>
        <position position="92"/>
    </location>
    <ligand>
        <name>ATP</name>
        <dbReference type="ChEBI" id="CHEBI:30616"/>
    </ligand>
</feature>
<evidence type="ECO:0000313" key="9">
    <source>
        <dbReference type="EMBL" id="QQD25057.1"/>
    </source>
</evidence>
<evidence type="ECO:0000256" key="7">
    <source>
        <dbReference type="ARBA" id="ARBA00022842"/>
    </source>
</evidence>
<reference evidence="9 10" key="1">
    <citation type="submission" date="2019-11" db="EMBL/GenBank/DDBJ databases">
        <title>Venatorbacter sp. nov. a predator of Campylobacter and other Gram-negative bacteria.</title>
        <authorList>
            <person name="Saeedi A."/>
            <person name="Cummings N.J."/>
            <person name="Connerton I.F."/>
            <person name="Connerton P.L."/>
        </authorList>
    </citation>
    <scope>NUCLEOTIDE SEQUENCE [LARGE SCALE GENOMIC DNA]</scope>
    <source>
        <strain evidence="9">XL5</strain>
    </source>
</reference>
<comment type="catalytic activity">
    <reaction evidence="8">
        <text>L-seryl-[protein] + ATP = 3-O-(5'-adenylyl)-L-seryl-[protein] + diphosphate</text>
        <dbReference type="Rhea" id="RHEA:58120"/>
        <dbReference type="Rhea" id="RHEA-COMP:9863"/>
        <dbReference type="Rhea" id="RHEA-COMP:15073"/>
        <dbReference type="ChEBI" id="CHEBI:29999"/>
        <dbReference type="ChEBI" id="CHEBI:30616"/>
        <dbReference type="ChEBI" id="CHEBI:33019"/>
        <dbReference type="ChEBI" id="CHEBI:142516"/>
        <dbReference type="EC" id="2.7.7.108"/>
    </reaction>
</comment>
<feature type="binding site" evidence="8">
    <location>
        <position position="176"/>
    </location>
    <ligand>
        <name>ATP</name>
        <dbReference type="ChEBI" id="CHEBI:30616"/>
    </ligand>
</feature>
<keyword evidence="3 8" id="KW-0548">Nucleotidyltransferase</keyword>
<keyword evidence="6 8" id="KW-0067">ATP-binding</keyword>
<keyword evidence="5 8" id="KW-0547">Nucleotide-binding</keyword>
<evidence type="ECO:0000256" key="3">
    <source>
        <dbReference type="ARBA" id="ARBA00022695"/>
    </source>
</evidence>
<evidence type="ECO:0000256" key="5">
    <source>
        <dbReference type="ARBA" id="ARBA00022741"/>
    </source>
</evidence>
<dbReference type="GO" id="GO:0030145">
    <property type="term" value="F:manganese ion binding"/>
    <property type="evidence" value="ECO:0007669"/>
    <property type="project" value="UniProtKB-UniRule"/>
</dbReference>
<dbReference type="GO" id="GO:0070733">
    <property type="term" value="F:AMPylase activity"/>
    <property type="evidence" value="ECO:0007669"/>
    <property type="project" value="UniProtKB-EC"/>
</dbReference>
<comment type="function">
    <text evidence="8">Nucleotidyltransferase involved in the post-translational modification of proteins. It can catalyze the addition of adenosine monophosphate (AMP) or uridine monophosphate (UMP) to a protein, resulting in modifications known as AMPylation and UMPylation.</text>
</comment>
<comment type="similarity">
    <text evidence="1 8">Belongs to the SELO family.</text>
</comment>
<evidence type="ECO:0000256" key="2">
    <source>
        <dbReference type="ARBA" id="ARBA00022679"/>
    </source>
</evidence>
<organism evidence="9 10">
    <name type="scientific">Venatoribacter cucullus</name>
    <dbReference type="NCBI Taxonomy" id="2661630"/>
    <lineage>
        <taxon>Bacteria</taxon>
        <taxon>Pseudomonadati</taxon>
        <taxon>Pseudomonadota</taxon>
        <taxon>Gammaproteobacteria</taxon>
        <taxon>Oceanospirillales</taxon>
        <taxon>Oceanospirillaceae</taxon>
        <taxon>Venatoribacter</taxon>
    </lineage>
</organism>
<dbReference type="NCBIfam" id="NF000658">
    <property type="entry name" value="PRK00029.1"/>
    <property type="match status" value="1"/>
</dbReference>
<dbReference type="InterPro" id="IPR003846">
    <property type="entry name" value="SelO"/>
</dbReference>
<sequence>MPALLTIPFDNAYARLPAQCFARVLPTPVANPALIRFNHGLAAELGIDVNGSTEAELAAVFAGNDIPAGADPLAMAYSGHQFGHLNPQLGDGRAILLGDVVDIHGQRRDIQLKGSGRTPFSRNGDGRSPLGPVLREYILCEAMHALGVPTTRALAAVNSGEWVYREGREPGAVFTRVAASHIRVGTFQYFALRRDHETLQQLADHVIERHYPHIDLNSSDKYRQLFAAICKNQAQLIAQWMQLGVIHGVMNTDNMTVSGETIDYGPCAFMDAYHPDTVFSSIDRQGRYAYANQPAIGQWNLARLAEALLPLIHSDEKTAVAQATEILQEYPRWQQDTWLQHMAEKLGFSSVQESDQALIEQVLHLLEQGRLDYSLFFRRLSHCTQAGDNRGQLLALLQLPECRPTAALEQQLNAWLDTWQQQLTQRGDSHSAAQRMQAKNPAVIPRNHRVAEAIAAAEGGDYSVFERLLAALQQPYEERPEYAGFMQPPQPAEKVLKTFCGT</sequence>
<feature type="binding site" evidence="8">
    <location>
        <position position="126"/>
    </location>
    <ligand>
        <name>ATP</name>
        <dbReference type="ChEBI" id="CHEBI:30616"/>
    </ligand>
</feature>
<dbReference type="GO" id="GO:0000287">
    <property type="term" value="F:magnesium ion binding"/>
    <property type="evidence" value="ECO:0007669"/>
    <property type="project" value="UniProtKB-UniRule"/>
</dbReference>
<dbReference type="EC" id="2.7.7.108" evidence="8"/>
<dbReference type="PANTHER" id="PTHR32057">
    <property type="entry name" value="PROTEIN ADENYLYLTRANSFERASE SELO, MITOCHONDRIAL"/>
    <property type="match status" value="1"/>
</dbReference>
<evidence type="ECO:0000256" key="4">
    <source>
        <dbReference type="ARBA" id="ARBA00022723"/>
    </source>
</evidence>
<gene>
    <name evidence="8" type="primary">ydiU</name>
    <name evidence="8" type="synonym">selO</name>
    <name evidence="9" type="ORF">GJQ55_11510</name>
</gene>
<dbReference type="EMBL" id="CP046056">
    <property type="protein sequence ID" value="QQD25057.1"/>
    <property type="molecule type" value="Genomic_DNA"/>
</dbReference>
<feature type="binding site" evidence="8">
    <location>
        <position position="183"/>
    </location>
    <ligand>
        <name>ATP</name>
        <dbReference type="ChEBI" id="CHEBI:30616"/>
    </ligand>
</feature>
<protein>
    <recommendedName>
        <fullName evidence="8">Protein nucleotidyltransferase YdiU</fullName>
        <ecNumber evidence="8">2.7.7.-</ecNumber>
    </recommendedName>
    <alternativeName>
        <fullName evidence="8">Protein adenylyltransferase YdiU</fullName>
        <ecNumber evidence="8">2.7.7.108</ecNumber>
    </alternativeName>
    <alternativeName>
        <fullName evidence="8">Protein uridylyltransferase YdiU</fullName>
        <ecNumber evidence="8">2.7.7.-</ecNumber>
    </alternativeName>
</protein>
<keyword evidence="4 8" id="KW-0479">Metal-binding</keyword>
<dbReference type="AlphaFoldDB" id="A0A9X7UXV5"/>
<comment type="cofactor">
    <cofactor evidence="8">
        <name>Mg(2+)</name>
        <dbReference type="ChEBI" id="CHEBI:18420"/>
    </cofactor>
    <cofactor evidence="8">
        <name>Mn(2+)</name>
        <dbReference type="ChEBI" id="CHEBI:29035"/>
    </cofactor>
</comment>
<comment type="catalytic activity">
    <reaction evidence="8">
        <text>L-histidyl-[protein] + UTP = N(tele)-(5'-uridylyl)-L-histidyl-[protein] + diphosphate</text>
        <dbReference type="Rhea" id="RHEA:83891"/>
        <dbReference type="Rhea" id="RHEA-COMP:9745"/>
        <dbReference type="Rhea" id="RHEA-COMP:20239"/>
        <dbReference type="ChEBI" id="CHEBI:29979"/>
        <dbReference type="ChEBI" id="CHEBI:33019"/>
        <dbReference type="ChEBI" id="CHEBI:46398"/>
        <dbReference type="ChEBI" id="CHEBI:233474"/>
    </reaction>
</comment>
<feature type="active site" description="Proton acceptor" evidence="8">
    <location>
        <position position="253"/>
    </location>
</feature>
<evidence type="ECO:0000313" key="10">
    <source>
        <dbReference type="Proteomes" id="UP000596074"/>
    </source>
</evidence>
<dbReference type="GO" id="GO:0005524">
    <property type="term" value="F:ATP binding"/>
    <property type="evidence" value="ECO:0007669"/>
    <property type="project" value="UniProtKB-UniRule"/>
</dbReference>
<accession>A0A9X7UXV5</accession>
<feature type="binding site" evidence="8">
    <location>
        <position position="263"/>
    </location>
    <ligand>
        <name>Mg(2+)</name>
        <dbReference type="ChEBI" id="CHEBI:18420"/>
    </ligand>
</feature>
<feature type="binding site" evidence="8">
    <location>
        <position position="113"/>
    </location>
    <ligand>
        <name>ATP</name>
        <dbReference type="ChEBI" id="CHEBI:30616"/>
    </ligand>
</feature>
<dbReference type="RefSeq" id="WP_228345119.1">
    <property type="nucleotide sequence ID" value="NZ_CP046056.1"/>
</dbReference>
<evidence type="ECO:0000256" key="8">
    <source>
        <dbReference type="HAMAP-Rule" id="MF_00692"/>
    </source>
</evidence>
<dbReference type="HAMAP" id="MF_00692">
    <property type="entry name" value="SelO"/>
    <property type="match status" value="1"/>
</dbReference>
<keyword evidence="7 8" id="KW-0460">Magnesium</keyword>
<comment type="catalytic activity">
    <reaction evidence="8">
        <text>L-threonyl-[protein] + ATP = 3-O-(5'-adenylyl)-L-threonyl-[protein] + diphosphate</text>
        <dbReference type="Rhea" id="RHEA:54292"/>
        <dbReference type="Rhea" id="RHEA-COMP:11060"/>
        <dbReference type="Rhea" id="RHEA-COMP:13847"/>
        <dbReference type="ChEBI" id="CHEBI:30013"/>
        <dbReference type="ChEBI" id="CHEBI:30616"/>
        <dbReference type="ChEBI" id="CHEBI:33019"/>
        <dbReference type="ChEBI" id="CHEBI:138113"/>
        <dbReference type="EC" id="2.7.7.108"/>
    </reaction>
</comment>
<feature type="binding site" evidence="8">
    <location>
        <position position="263"/>
    </location>
    <ligand>
        <name>ATP</name>
        <dbReference type="ChEBI" id="CHEBI:30616"/>
    </ligand>
</feature>
<dbReference type="EC" id="2.7.7.-" evidence="8"/>
<evidence type="ECO:0000256" key="1">
    <source>
        <dbReference type="ARBA" id="ARBA00009747"/>
    </source>
</evidence>
<feature type="binding site" evidence="8">
    <location>
        <position position="93"/>
    </location>
    <ligand>
        <name>ATP</name>
        <dbReference type="ChEBI" id="CHEBI:30616"/>
    </ligand>
</feature>
<comment type="catalytic activity">
    <reaction evidence="8">
        <text>L-tyrosyl-[protein] + ATP = O-(5'-adenylyl)-L-tyrosyl-[protein] + diphosphate</text>
        <dbReference type="Rhea" id="RHEA:54288"/>
        <dbReference type="Rhea" id="RHEA-COMP:10136"/>
        <dbReference type="Rhea" id="RHEA-COMP:13846"/>
        <dbReference type="ChEBI" id="CHEBI:30616"/>
        <dbReference type="ChEBI" id="CHEBI:33019"/>
        <dbReference type="ChEBI" id="CHEBI:46858"/>
        <dbReference type="ChEBI" id="CHEBI:83624"/>
        <dbReference type="EC" id="2.7.7.108"/>
    </reaction>
</comment>
<keyword evidence="10" id="KW-1185">Reference proteome</keyword>
<feature type="binding site" evidence="8">
    <location>
        <position position="90"/>
    </location>
    <ligand>
        <name>ATP</name>
        <dbReference type="ChEBI" id="CHEBI:30616"/>
    </ligand>
</feature>
<comment type="catalytic activity">
    <reaction evidence="8">
        <text>L-seryl-[protein] + UTP = O-(5'-uridylyl)-L-seryl-[protein] + diphosphate</text>
        <dbReference type="Rhea" id="RHEA:64604"/>
        <dbReference type="Rhea" id="RHEA-COMP:9863"/>
        <dbReference type="Rhea" id="RHEA-COMP:16635"/>
        <dbReference type="ChEBI" id="CHEBI:29999"/>
        <dbReference type="ChEBI" id="CHEBI:33019"/>
        <dbReference type="ChEBI" id="CHEBI:46398"/>
        <dbReference type="ChEBI" id="CHEBI:156051"/>
    </reaction>
</comment>
<dbReference type="KEGG" id="vcw:GJQ55_11510"/>